<dbReference type="EMBL" id="FNAF01000018">
    <property type="protein sequence ID" value="SDE09569.1"/>
    <property type="molecule type" value="Genomic_DNA"/>
</dbReference>
<keyword evidence="2 5" id="KW-0812">Transmembrane</keyword>
<evidence type="ECO:0000256" key="5">
    <source>
        <dbReference type="SAM" id="Phobius"/>
    </source>
</evidence>
<proteinExistence type="predicted"/>
<feature type="transmembrane region" description="Helical" evidence="5">
    <location>
        <begin position="391"/>
        <end position="410"/>
    </location>
</feature>
<dbReference type="InterPro" id="IPR001898">
    <property type="entry name" value="SLC13A/DASS"/>
</dbReference>
<feature type="transmembrane region" description="Helical" evidence="5">
    <location>
        <begin position="287"/>
        <end position="305"/>
    </location>
</feature>
<dbReference type="PANTHER" id="PTHR10283">
    <property type="entry name" value="SOLUTE CARRIER FAMILY 13 MEMBER"/>
    <property type="match status" value="1"/>
</dbReference>
<organism evidence="6 7">
    <name type="scientific">Peptococcus niger</name>
    <dbReference type="NCBI Taxonomy" id="2741"/>
    <lineage>
        <taxon>Bacteria</taxon>
        <taxon>Bacillati</taxon>
        <taxon>Bacillota</taxon>
        <taxon>Clostridia</taxon>
        <taxon>Eubacteriales</taxon>
        <taxon>Peptococcaceae</taxon>
        <taxon>Peptococcus</taxon>
    </lineage>
</organism>
<keyword evidence="7" id="KW-1185">Reference proteome</keyword>
<dbReference type="STRING" id="2741.SAMN04489866_11821"/>
<evidence type="ECO:0000256" key="2">
    <source>
        <dbReference type="ARBA" id="ARBA00022692"/>
    </source>
</evidence>
<feature type="transmembrane region" description="Helical" evidence="5">
    <location>
        <begin position="145"/>
        <end position="163"/>
    </location>
</feature>
<dbReference type="RefSeq" id="WP_159428072.1">
    <property type="nucleotide sequence ID" value="NZ_FNAF01000018.1"/>
</dbReference>
<feature type="transmembrane region" description="Helical" evidence="5">
    <location>
        <begin position="12"/>
        <end position="28"/>
    </location>
</feature>
<feature type="transmembrane region" description="Helical" evidence="5">
    <location>
        <begin position="120"/>
        <end position="139"/>
    </location>
</feature>
<feature type="transmembrane region" description="Helical" evidence="5">
    <location>
        <begin position="78"/>
        <end position="99"/>
    </location>
</feature>
<dbReference type="GO" id="GO:0005886">
    <property type="term" value="C:plasma membrane"/>
    <property type="evidence" value="ECO:0007669"/>
    <property type="project" value="TreeGrafter"/>
</dbReference>
<keyword evidence="4 5" id="KW-0472">Membrane</keyword>
<evidence type="ECO:0000256" key="1">
    <source>
        <dbReference type="ARBA" id="ARBA00004141"/>
    </source>
</evidence>
<dbReference type="AlphaFoldDB" id="A0A1G7A405"/>
<sequence length="461" mass="50256">MSTMSSRKEYLLWFLVFGIPIIFGLLPLDMAPKMQYFLAIALWGVLAWMTSIVPAGVVGAVLPSLFFFSGAAPAEVAYAPWFNSLIWGTISILLIGYATDKTGIAKRMAYSIILRFDCNLKGLVWAFMGAGVVMAFIIIDPMARAMIFTTIALGIVRALDIPLKSRESTALGLAAFFAMSGPGLMLYTSGNGIYINSVYRNVAGNIDYFQWMLGNILPSLAWMLISVLIVLKFFRLDNGRCLDARESLLAHKKALGPMSRQEWTTLIVLLVLVADYILAPMADLDPFLLSALPMALLFLPSVGILKPNDFEEANLKILFVMTGAMSIGSVAGAVGLVDVLIKSSEPVMGQGPIIMTIATFVLAVVANFALTPLAIVFTLTEAITNMALSFGYNPLPIAYALCFGTDVYIFPYEYAILLMCTGFGLMDNKLLIKALCLRTLGAFGILFLVSIPYWYLIGLFA</sequence>
<feature type="transmembrane region" description="Helical" evidence="5">
    <location>
        <begin position="317"/>
        <end position="341"/>
    </location>
</feature>
<feature type="transmembrane region" description="Helical" evidence="5">
    <location>
        <begin position="353"/>
        <end position="379"/>
    </location>
</feature>
<feature type="transmembrane region" description="Helical" evidence="5">
    <location>
        <begin position="430"/>
        <end position="456"/>
    </location>
</feature>
<dbReference type="GO" id="GO:0022857">
    <property type="term" value="F:transmembrane transporter activity"/>
    <property type="evidence" value="ECO:0007669"/>
    <property type="project" value="InterPro"/>
</dbReference>
<name>A0A1G7A405_PEPNI</name>
<reference evidence="6 7" key="1">
    <citation type="submission" date="2016-10" db="EMBL/GenBank/DDBJ databases">
        <authorList>
            <person name="de Groot N.N."/>
        </authorList>
    </citation>
    <scope>NUCLEOTIDE SEQUENCE [LARGE SCALE GENOMIC DNA]</scope>
    <source>
        <strain evidence="6 7">DSM 20475</strain>
    </source>
</reference>
<gene>
    <name evidence="6" type="ORF">SAMN04489866_11821</name>
</gene>
<evidence type="ECO:0000256" key="3">
    <source>
        <dbReference type="ARBA" id="ARBA00022989"/>
    </source>
</evidence>
<evidence type="ECO:0000256" key="4">
    <source>
        <dbReference type="ARBA" id="ARBA00023136"/>
    </source>
</evidence>
<feature type="transmembrane region" description="Helical" evidence="5">
    <location>
        <begin position="170"/>
        <end position="188"/>
    </location>
</feature>
<dbReference type="Pfam" id="PF00939">
    <property type="entry name" value="Na_sulph_symp"/>
    <property type="match status" value="1"/>
</dbReference>
<keyword evidence="3 5" id="KW-1133">Transmembrane helix</keyword>
<feature type="transmembrane region" description="Helical" evidence="5">
    <location>
        <begin position="263"/>
        <end position="281"/>
    </location>
</feature>
<evidence type="ECO:0000313" key="7">
    <source>
        <dbReference type="Proteomes" id="UP000198995"/>
    </source>
</evidence>
<accession>A0A1G7A405</accession>
<feature type="transmembrane region" description="Helical" evidence="5">
    <location>
        <begin position="40"/>
        <end position="66"/>
    </location>
</feature>
<protein>
    <submittedName>
        <fullName evidence="6">Di-and tricarboxylate transporter</fullName>
    </submittedName>
</protein>
<dbReference type="OrthoDB" id="1954618at2"/>
<comment type="subcellular location">
    <subcellularLocation>
        <location evidence="1">Membrane</location>
        <topology evidence="1">Multi-pass membrane protein</topology>
    </subcellularLocation>
</comment>
<feature type="transmembrane region" description="Helical" evidence="5">
    <location>
        <begin position="208"/>
        <end position="231"/>
    </location>
</feature>
<dbReference type="Proteomes" id="UP000198995">
    <property type="component" value="Unassembled WGS sequence"/>
</dbReference>
<evidence type="ECO:0000313" key="6">
    <source>
        <dbReference type="EMBL" id="SDE09569.1"/>
    </source>
</evidence>